<comment type="caution">
    <text evidence="2">The sequence shown here is derived from an EMBL/GenBank/DDBJ whole genome shotgun (WGS) entry which is preliminary data.</text>
</comment>
<protein>
    <submittedName>
        <fullName evidence="2">Uncharacterized protein</fullName>
    </submittedName>
</protein>
<accession>A0ABR9WRK9</accession>
<sequence>MKKLVLLFVLFVSSFSFAQENYKYIIVPKKFSFFKEENKYNLNTTTKAFFENNGFEVYFDTDEFPKELAENRCLALTVNAIENNNVFLTRINIELIDCYNKSILLSDLGTSREKEYQKAYTEAFRNALTSLKGQLNVKRTSPKSTVLIDNMVASNPISVKANTIIDVSQLKAIPTETGYNLVNHTNNIVVILHSTSLENVFIASKDIFKGVLIKKNTGWFFEYDFENKVYSEKIEVKF</sequence>
<gene>
    <name evidence="2" type="ORF">IM755_07225</name>
</gene>
<name>A0ABR9WRK9_9FLAO</name>
<evidence type="ECO:0000313" key="3">
    <source>
        <dbReference type="Proteomes" id="UP000656274"/>
    </source>
</evidence>
<evidence type="ECO:0000256" key="1">
    <source>
        <dbReference type="SAM" id="SignalP"/>
    </source>
</evidence>
<evidence type="ECO:0000313" key="2">
    <source>
        <dbReference type="EMBL" id="MBE9576502.1"/>
    </source>
</evidence>
<organism evidence="2 3">
    <name type="scientific">Flavobacterium proteolyticum</name>
    <dbReference type="NCBI Taxonomy" id="2911683"/>
    <lineage>
        <taxon>Bacteria</taxon>
        <taxon>Pseudomonadati</taxon>
        <taxon>Bacteroidota</taxon>
        <taxon>Flavobacteriia</taxon>
        <taxon>Flavobacteriales</taxon>
        <taxon>Flavobacteriaceae</taxon>
        <taxon>Flavobacterium</taxon>
    </lineage>
</organism>
<dbReference type="RefSeq" id="WP_194095227.1">
    <property type="nucleotide sequence ID" value="NZ_JADFTZ010000002.1"/>
</dbReference>
<proteinExistence type="predicted"/>
<keyword evidence="1" id="KW-0732">Signal</keyword>
<reference evidence="2 3" key="1">
    <citation type="submission" date="2020-10" db="EMBL/GenBank/DDBJ databases">
        <title>The genome sequence of Flavobacterium aquaticum 1Y8A.</title>
        <authorList>
            <person name="Liu Y."/>
        </authorList>
    </citation>
    <scope>NUCLEOTIDE SEQUENCE [LARGE SCALE GENOMIC DNA]</scope>
    <source>
        <strain evidence="2 3">1Y8A</strain>
    </source>
</reference>
<feature type="chain" id="PRO_5046266933" evidence="1">
    <location>
        <begin position="19"/>
        <end position="238"/>
    </location>
</feature>
<dbReference type="EMBL" id="JADFTZ010000002">
    <property type="protein sequence ID" value="MBE9576502.1"/>
    <property type="molecule type" value="Genomic_DNA"/>
</dbReference>
<keyword evidence="3" id="KW-1185">Reference proteome</keyword>
<feature type="signal peptide" evidence="1">
    <location>
        <begin position="1"/>
        <end position="18"/>
    </location>
</feature>
<dbReference type="Proteomes" id="UP000656274">
    <property type="component" value="Unassembled WGS sequence"/>
</dbReference>